<sequence>KYDNGIASYGLNKSSQNDLLDRMNTFISSMRVHGKTSLLPFQKGIIVNNTSLKKLFIDMEETYGPSFIVTRKLNQDVLENLFSFLKGMVGSANNNMTVFDFKYCLRWYILGKHSDVVFTENTNTENDNEINLLDETQCLTGQIINELQLSVAHFNNSDDTSTVETIHLDTGEQPFQILEEGCAQYVSGYVANRFYNKYPSLTAPHNSQPPDNWTNHLSRGSLKIPSDNLFKAVLQLERDFKTFHGDTLSKKPQVFKNLYKLVAPKIQHLNIPDEVILCLIRTRTYIRLNNLNNEKLSTHLKKQEKIKKQKFTN</sequence>
<feature type="non-terminal residue" evidence="1">
    <location>
        <position position="1"/>
    </location>
</feature>
<proteinExistence type="predicted"/>
<organism evidence="1 2">
    <name type="scientific">Aphis craccivora</name>
    <name type="common">Cowpea aphid</name>
    <dbReference type="NCBI Taxonomy" id="307492"/>
    <lineage>
        <taxon>Eukaryota</taxon>
        <taxon>Metazoa</taxon>
        <taxon>Ecdysozoa</taxon>
        <taxon>Arthropoda</taxon>
        <taxon>Hexapoda</taxon>
        <taxon>Insecta</taxon>
        <taxon>Pterygota</taxon>
        <taxon>Neoptera</taxon>
        <taxon>Paraneoptera</taxon>
        <taxon>Hemiptera</taxon>
        <taxon>Sternorrhyncha</taxon>
        <taxon>Aphidomorpha</taxon>
        <taxon>Aphidoidea</taxon>
        <taxon>Aphididae</taxon>
        <taxon>Aphidini</taxon>
        <taxon>Aphis</taxon>
        <taxon>Aphis</taxon>
    </lineage>
</organism>
<gene>
    <name evidence="1" type="ORF">FWK35_00021375</name>
</gene>
<protein>
    <recommendedName>
        <fullName evidence="3">Transposable element P transposase</fullName>
    </recommendedName>
</protein>
<dbReference type="OrthoDB" id="6618237at2759"/>
<name>A0A6G0YAS3_APHCR</name>
<keyword evidence="2" id="KW-1185">Reference proteome</keyword>
<dbReference type="EMBL" id="VUJU01005153">
    <property type="protein sequence ID" value="KAF0752124.1"/>
    <property type="molecule type" value="Genomic_DNA"/>
</dbReference>
<evidence type="ECO:0008006" key="3">
    <source>
        <dbReference type="Google" id="ProtNLM"/>
    </source>
</evidence>
<accession>A0A6G0YAS3</accession>
<dbReference type="Proteomes" id="UP000478052">
    <property type="component" value="Unassembled WGS sequence"/>
</dbReference>
<dbReference type="AlphaFoldDB" id="A0A6G0YAS3"/>
<reference evidence="1 2" key="1">
    <citation type="submission" date="2019-08" db="EMBL/GenBank/DDBJ databases">
        <title>Whole genome of Aphis craccivora.</title>
        <authorList>
            <person name="Voronova N.V."/>
            <person name="Shulinski R.S."/>
            <person name="Bandarenka Y.V."/>
            <person name="Zhorov D.G."/>
            <person name="Warner D."/>
        </authorList>
    </citation>
    <scope>NUCLEOTIDE SEQUENCE [LARGE SCALE GENOMIC DNA]</scope>
    <source>
        <strain evidence="1">180601</strain>
        <tissue evidence="1">Whole Body</tissue>
    </source>
</reference>
<evidence type="ECO:0000313" key="2">
    <source>
        <dbReference type="Proteomes" id="UP000478052"/>
    </source>
</evidence>
<evidence type="ECO:0000313" key="1">
    <source>
        <dbReference type="EMBL" id="KAF0752124.1"/>
    </source>
</evidence>
<comment type="caution">
    <text evidence="1">The sequence shown here is derived from an EMBL/GenBank/DDBJ whole genome shotgun (WGS) entry which is preliminary data.</text>
</comment>